<feature type="transmembrane region" description="Helical" evidence="1">
    <location>
        <begin position="285"/>
        <end position="309"/>
    </location>
</feature>
<dbReference type="AlphaFoldDB" id="A0A1I1QQ92"/>
<evidence type="ECO:0000313" key="3">
    <source>
        <dbReference type="Proteomes" id="UP000182192"/>
    </source>
</evidence>
<dbReference type="Proteomes" id="UP000182192">
    <property type="component" value="Unassembled WGS sequence"/>
</dbReference>
<proteinExistence type="predicted"/>
<feature type="transmembrane region" description="Helical" evidence="1">
    <location>
        <begin position="586"/>
        <end position="607"/>
    </location>
</feature>
<sequence>MRIKHFLTFILVFFVMLLVGEIYSVDQTQRLYHKGDLIFINTPQISDQNTVMEIADEINNICKNNNVSLFIANETNPTLIECNISVYYYDDSKQFLIDTTGVTPKRIKSIISGNVNISYNNIREIEYIDINTGFILLGDKTSVCKAYYEISDSYDVFGHMPADYDGYLQKRILVLAAFSGIIVLILGAFQAVNTKRQAVIKEIMGYSPFEIILKKFFADALLIAAYYLTAFIILKKVSSVGECHKEIILIVISMLLADLIPYSMFICPDINSTIKGKSHKSKVLLFGYLINIPIVFLCIVSISAFFNLLNESMTFFKSEKIYSDSKAVLTNFDVDFFGNDILEARNNYKQYNEEIYRKYYDKAIMFSCIDIDGDFLSDIVYVNSNGKNMLFEMLPELKGYSCDSDYTIFYGQNSTCPLESSLEFIASTDFNQENNASNDLFSYDRYELPFEYSVVGISKNTDSNFERVKNPVLIIHNTCPVISNGDYSVNKGDLYNTVMYEFTDNDIKAIVSDYDFYSVTVTSVSEQFNYSWHHTKTELLLFGLFSCGILFFEISIMIFIIKNDFIINGVELCVYKLHGYSIFERFSIQLIISLGTIVAETLILLFLSHKYEIVNEKLSYKYIVLVGSVLLVFESIFIVYRSIKFENEKISNILKGGAI</sequence>
<name>A0A1I1QQ92_RUMAL</name>
<feature type="transmembrane region" description="Helical" evidence="1">
    <location>
        <begin position="246"/>
        <end position="265"/>
    </location>
</feature>
<evidence type="ECO:0000256" key="1">
    <source>
        <dbReference type="SAM" id="Phobius"/>
    </source>
</evidence>
<keyword evidence="1" id="KW-0812">Transmembrane</keyword>
<feature type="transmembrane region" description="Helical" evidence="1">
    <location>
        <begin position="6"/>
        <end position="25"/>
    </location>
</feature>
<keyword evidence="1" id="KW-0472">Membrane</keyword>
<feature type="transmembrane region" description="Helical" evidence="1">
    <location>
        <begin position="619"/>
        <end position="640"/>
    </location>
</feature>
<organism evidence="2 3">
    <name type="scientific">Ruminococcus albus</name>
    <dbReference type="NCBI Taxonomy" id="1264"/>
    <lineage>
        <taxon>Bacteria</taxon>
        <taxon>Bacillati</taxon>
        <taxon>Bacillota</taxon>
        <taxon>Clostridia</taxon>
        <taxon>Eubacteriales</taxon>
        <taxon>Oscillospiraceae</taxon>
        <taxon>Ruminococcus</taxon>
    </lineage>
</organism>
<accession>A0A1I1QQ92</accession>
<gene>
    <name evidence="2" type="ORF">SAMN02910406_03473</name>
</gene>
<feature type="transmembrane region" description="Helical" evidence="1">
    <location>
        <begin position="172"/>
        <end position="192"/>
    </location>
</feature>
<feature type="transmembrane region" description="Helical" evidence="1">
    <location>
        <begin position="539"/>
        <end position="561"/>
    </location>
</feature>
<dbReference type="EMBL" id="FOKQ01000051">
    <property type="protein sequence ID" value="SFD24187.1"/>
    <property type="molecule type" value="Genomic_DNA"/>
</dbReference>
<dbReference type="OrthoDB" id="2824371at2"/>
<feature type="transmembrane region" description="Helical" evidence="1">
    <location>
        <begin position="212"/>
        <end position="234"/>
    </location>
</feature>
<reference evidence="2 3" key="1">
    <citation type="submission" date="2016-10" db="EMBL/GenBank/DDBJ databases">
        <authorList>
            <person name="de Groot N.N."/>
        </authorList>
    </citation>
    <scope>NUCLEOTIDE SEQUENCE [LARGE SCALE GENOMIC DNA]</scope>
    <source>
        <strain evidence="2 3">AR67</strain>
    </source>
</reference>
<keyword evidence="1" id="KW-1133">Transmembrane helix</keyword>
<protein>
    <submittedName>
        <fullName evidence="2">Uncharacterized protein</fullName>
    </submittedName>
</protein>
<evidence type="ECO:0000313" key="2">
    <source>
        <dbReference type="EMBL" id="SFD24187.1"/>
    </source>
</evidence>